<dbReference type="InterPro" id="IPR039459">
    <property type="entry name" value="RepB-like_DNA_primase_dom"/>
</dbReference>
<dbReference type="EMBL" id="QGTQ01000006">
    <property type="protein sequence ID" value="PWW04839.1"/>
    <property type="molecule type" value="Genomic_DNA"/>
</dbReference>
<feature type="domain" description="RepB-like DNA primase" evidence="1">
    <location>
        <begin position="149"/>
        <end position="280"/>
    </location>
</feature>
<dbReference type="Proteomes" id="UP000246635">
    <property type="component" value="Unassembled WGS sequence"/>
</dbReference>
<reference evidence="2 3" key="1">
    <citation type="submission" date="2018-05" db="EMBL/GenBank/DDBJ databases">
        <title>Genomic Encyclopedia of Type Strains, Phase III (KMG-III): the genomes of soil and plant-associated and newly described type strains.</title>
        <authorList>
            <person name="Whitman W."/>
        </authorList>
    </citation>
    <scope>NUCLEOTIDE SEQUENCE [LARGE SCALE GENOMIC DNA]</scope>
    <source>
        <strain evidence="2 3">CECT 5696</strain>
    </source>
</reference>
<evidence type="ECO:0000313" key="3">
    <source>
        <dbReference type="Proteomes" id="UP000246635"/>
    </source>
</evidence>
<sequence>MKRNNGKKLEQTPLSATHRFFQKLGYKNDEQLRFVLVHDAKNNHYQRYSSNSNSAYSRMPVIPLYKPFHLIESQVPFITLYSNYGQPVHLFGQNARGYAIFMEVNYRESRQSDFQDIRAQFIDVDLNKVSAYLDTKQQAMKKAESLQASQSDTVTSVNITRTPSGRYLLLAERTRSRVEQLKKAYLNRHSKSLKNAMIVETKNGFHMYWPIQDGSIDKFVPIQKALVQKFSSDPRITNLSRAMRVPGFYHMKDPDDPFMVKVKQWGRSQPFSQNELVNALQLTIGSDAQRAQRSR</sequence>
<dbReference type="RefSeq" id="WP_174812692.1">
    <property type="nucleotide sequence ID" value="NZ_CP054612.1"/>
</dbReference>
<name>A0A2V2YVF7_9BACL</name>
<comment type="caution">
    <text evidence="2">The sequence shown here is derived from an EMBL/GenBank/DDBJ whole genome shotgun (WGS) entry which is preliminary data.</text>
</comment>
<dbReference type="AlphaFoldDB" id="A0A2V2YVF7"/>
<organism evidence="2 3">
    <name type="scientific">Paenibacillus cellulosilyticus</name>
    <dbReference type="NCBI Taxonomy" id="375489"/>
    <lineage>
        <taxon>Bacteria</taxon>
        <taxon>Bacillati</taxon>
        <taxon>Bacillota</taxon>
        <taxon>Bacilli</taxon>
        <taxon>Bacillales</taxon>
        <taxon>Paenibacillaceae</taxon>
        <taxon>Paenibacillus</taxon>
    </lineage>
</organism>
<protein>
    <submittedName>
        <fullName evidence="2">DNA primase RepB-like protein</fullName>
    </submittedName>
</protein>
<gene>
    <name evidence="2" type="ORF">DFQ01_106123</name>
</gene>
<keyword evidence="3" id="KW-1185">Reference proteome</keyword>
<dbReference type="Pfam" id="PF16793">
    <property type="entry name" value="RepB_primase"/>
    <property type="match status" value="1"/>
</dbReference>
<evidence type="ECO:0000313" key="2">
    <source>
        <dbReference type="EMBL" id="PWW04839.1"/>
    </source>
</evidence>
<proteinExistence type="predicted"/>
<dbReference type="Gene3D" id="3.30.70.1790">
    <property type="entry name" value="RepB DNA-primase, N-terminal domain"/>
    <property type="match status" value="1"/>
</dbReference>
<accession>A0A2V2YVF7</accession>
<evidence type="ECO:0000259" key="1">
    <source>
        <dbReference type="Pfam" id="PF16793"/>
    </source>
</evidence>